<comment type="caution">
    <text evidence="3">The sequence shown here is derived from an EMBL/GenBank/DDBJ whole genome shotgun (WGS) entry which is preliminary data.</text>
</comment>
<feature type="region of interest" description="Disordered" evidence="1">
    <location>
        <begin position="32"/>
        <end position="57"/>
    </location>
</feature>
<keyword evidence="2" id="KW-0732">Signal</keyword>
<organism evidence="3 4">
    <name type="scientific">Leucobacter iarius</name>
    <dbReference type="NCBI Taxonomy" id="333963"/>
    <lineage>
        <taxon>Bacteria</taxon>
        <taxon>Bacillati</taxon>
        <taxon>Actinomycetota</taxon>
        <taxon>Actinomycetes</taxon>
        <taxon>Micrococcales</taxon>
        <taxon>Microbacteriaceae</taxon>
        <taxon>Leucobacter</taxon>
    </lineage>
</organism>
<feature type="signal peptide" evidence="2">
    <location>
        <begin position="1"/>
        <end position="32"/>
    </location>
</feature>
<dbReference type="Proteomes" id="UP001500851">
    <property type="component" value="Unassembled WGS sequence"/>
</dbReference>
<dbReference type="EMBL" id="BAAAOB010000001">
    <property type="protein sequence ID" value="GAA1776794.1"/>
    <property type="molecule type" value="Genomic_DNA"/>
</dbReference>
<feature type="chain" id="PRO_5045311250" description="Lipoprotein" evidence="2">
    <location>
        <begin position="33"/>
        <end position="241"/>
    </location>
</feature>
<reference evidence="3 4" key="1">
    <citation type="journal article" date="2019" name="Int. J. Syst. Evol. Microbiol.">
        <title>The Global Catalogue of Microorganisms (GCM) 10K type strain sequencing project: providing services to taxonomists for standard genome sequencing and annotation.</title>
        <authorList>
            <consortium name="The Broad Institute Genomics Platform"/>
            <consortium name="The Broad Institute Genome Sequencing Center for Infectious Disease"/>
            <person name="Wu L."/>
            <person name="Ma J."/>
        </authorList>
    </citation>
    <scope>NUCLEOTIDE SEQUENCE [LARGE SCALE GENOMIC DNA]</scope>
    <source>
        <strain evidence="3 4">JCM 14736</strain>
    </source>
</reference>
<evidence type="ECO:0000256" key="2">
    <source>
        <dbReference type="SAM" id="SignalP"/>
    </source>
</evidence>
<evidence type="ECO:0000313" key="4">
    <source>
        <dbReference type="Proteomes" id="UP001500851"/>
    </source>
</evidence>
<protein>
    <recommendedName>
        <fullName evidence="5">Lipoprotein</fullName>
    </recommendedName>
</protein>
<name>A0ABN2L8H4_9MICO</name>
<dbReference type="RefSeq" id="WP_344028061.1">
    <property type="nucleotide sequence ID" value="NZ_BAAAOB010000001.1"/>
</dbReference>
<gene>
    <name evidence="3" type="ORF">GCM10009768_01630</name>
</gene>
<evidence type="ECO:0000256" key="1">
    <source>
        <dbReference type="SAM" id="MobiDB-lite"/>
    </source>
</evidence>
<proteinExistence type="predicted"/>
<sequence>MSLFPSARRSGGILLITAAVLASVLTGCAPEAAPKPTTSPSTSSTPKPSATPTETPAAWTRFSDQRFTASFELPPGWKLEEQETPYADQGIFQLNVLDTAGKRQLVFLNGATGLGGVCSADSVPMQVEELDRQEVSLTGYAPATEPPVALTAPQFVYRAWNTGDGVVAATVALVNTPPVKTCFDVNLLWTAERQYTLSDGTQVGTHKELRPRTFANMDEAKAFMQTPEYATLKRIITSFQL</sequence>
<evidence type="ECO:0000313" key="3">
    <source>
        <dbReference type="EMBL" id="GAA1776794.1"/>
    </source>
</evidence>
<accession>A0ABN2L8H4</accession>
<evidence type="ECO:0008006" key="5">
    <source>
        <dbReference type="Google" id="ProtNLM"/>
    </source>
</evidence>
<keyword evidence="4" id="KW-1185">Reference proteome</keyword>